<dbReference type="Proteomes" id="UP000597444">
    <property type="component" value="Unassembled WGS sequence"/>
</dbReference>
<gene>
    <name evidence="2" type="ORF">KSF_016090</name>
</gene>
<feature type="region of interest" description="Disordered" evidence="1">
    <location>
        <begin position="31"/>
        <end position="55"/>
    </location>
</feature>
<evidence type="ECO:0000313" key="3">
    <source>
        <dbReference type="Proteomes" id="UP000597444"/>
    </source>
</evidence>
<feature type="compositionally biased region" description="Basic and acidic residues" evidence="1">
    <location>
        <begin position="40"/>
        <end position="55"/>
    </location>
</feature>
<sequence>MTTGNFTHPLVRRAPYLYDDDDLRQELAQQIDGPVVRRSSRFETHEQGDDHDVYK</sequence>
<accession>A0A8J3IK02</accession>
<protein>
    <submittedName>
        <fullName evidence="2">Uncharacterized protein</fullName>
    </submittedName>
</protein>
<evidence type="ECO:0000313" key="2">
    <source>
        <dbReference type="EMBL" id="GHO91561.1"/>
    </source>
</evidence>
<comment type="caution">
    <text evidence="2">The sequence shown here is derived from an EMBL/GenBank/DDBJ whole genome shotgun (WGS) entry which is preliminary data.</text>
</comment>
<reference evidence="2" key="1">
    <citation type="submission" date="2020-10" db="EMBL/GenBank/DDBJ databases">
        <title>Taxonomic study of unclassified bacteria belonging to the class Ktedonobacteria.</title>
        <authorList>
            <person name="Yabe S."/>
            <person name="Wang C.M."/>
            <person name="Zheng Y."/>
            <person name="Sakai Y."/>
            <person name="Cavaletti L."/>
            <person name="Monciardini P."/>
            <person name="Donadio S."/>
        </authorList>
    </citation>
    <scope>NUCLEOTIDE SEQUENCE</scope>
    <source>
        <strain evidence="2">ID150040</strain>
    </source>
</reference>
<organism evidence="2 3">
    <name type="scientific">Reticulibacter mediterranei</name>
    <dbReference type="NCBI Taxonomy" id="2778369"/>
    <lineage>
        <taxon>Bacteria</taxon>
        <taxon>Bacillati</taxon>
        <taxon>Chloroflexota</taxon>
        <taxon>Ktedonobacteria</taxon>
        <taxon>Ktedonobacterales</taxon>
        <taxon>Reticulibacteraceae</taxon>
        <taxon>Reticulibacter</taxon>
    </lineage>
</organism>
<dbReference type="AlphaFoldDB" id="A0A8J3IK02"/>
<keyword evidence="3" id="KW-1185">Reference proteome</keyword>
<name>A0A8J3IK02_9CHLR</name>
<evidence type="ECO:0000256" key="1">
    <source>
        <dbReference type="SAM" id="MobiDB-lite"/>
    </source>
</evidence>
<proteinExistence type="predicted"/>
<dbReference type="EMBL" id="BNJK01000001">
    <property type="protein sequence ID" value="GHO91561.1"/>
    <property type="molecule type" value="Genomic_DNA"/>
</dbReference>